<organism evidence="3">
    <name type="scientific">Hydatigena taeniaeformis</name>
    <name type="common">Feline tapeworm</name>
    <name type="synonym">Taenia taeniaeformis</name>
    <dbReference type="NCBI Taxonomy" id="6205"/>
    <lineage>
        <taxon>Eukaryota</taxon>
        <taxon>Metazoa</taxon>
        <taxon>Spiralia</taxon>
        <taxon>Lophotrochozoa</taxon>
        <taxon>Platyhelminthes</taxon>
        <taxon>Cestoda</taxon>
        <taxon>Eucestoda</taxon>
        <taxon>Cyclophyllidea</taxon>
        <taxon>Taeniidae</taxon>
        <taxon>Hydatigera</taxon>
    </lineage>
</organism>
<sequence length="92" mass="11325">MPPEFHKKYFPMVTEKELENYRDTSCTKLNKKMPGVSPTKEAPRHLRLLYQELLPHNLDPRYRDCLRERLERREMMLRRRHLHIPEFYVGNC</sequence>
<reference evidence="3" key="1">
    <citation type="submission" date="2017-02" db="UniProtKB">
        <authorList>
            <consortium name="WormBaseParasite"/>
        </authorList>
    </citation>
    <scope>IDENTIFICATION</scope>
</reference>
<keyword evidence="2" id="KW-1185">Reference proteome</keyword>
<dbReference type="WBParaSite" id="TTAC_0000893201-mRNA-1">
    <property type="protein sequence ID" value="TTAC_0000893201-mRNA-1"/>
    <property type="gene ID" value="TTAC_0000893201"/>
</dbReference>
<proteinExistence type="predicted"/>
<reference evidence="1 2" key="2">
    <citation type="submission" date="2018-11" db="EMBL/GenBank/DDBJ databases">
        <authorList>
            <consortium name="Pathogen Informatics"/>
        </authorList>
    </citation>
    <scope>NUCLEOTIDE SEQUENCE [LARGE SCALE GENOMIC DNA]</scope>
</reference>
<accession>A0A0R3X614</accession>
<evidence type="ECO:0000313" key="3">
    <source>
        <dbReference type="WBParaSite" id="TTAC_0000893201-mRNA-1"/>
    </source>
</evidence>
<gene>
    <name evidence="1" type="ORF">TTAC_LOCUS8917</name>
</gene>
<evidence type="ECO:0000313" key="2">
    <source>
        <dbReference type="Proteomes" id="UP000274429"/>
    </source>
</evidence>
<dbReference type="Proteomes" id="UP000274429">
    <property type="component" value="Unassembled WGS sequence"/>
</dbReference>
<evidence type="ECO:0000313" key="1">
    <source>
        <dbReference type="EMBL" id="VDM33602.1"/>
    </source>
</evidence>
<dbReference type="STRING" id="6205.A0A0R3X614"/>
<protein>
    <submittedName>
        <fullName evidence="3">Si:dkey-31g6.6</fullName>
    </submittedName>
</protein>
<dbReference type="AlphaFoldDB" id="A0A0R3X614"/>
<dbReference type="OrthoDB" id="6283237at2759"/>
<dbReference type="EMBL" id="UYWX01020627">
    <property type="protein sequence ID" value="VDM33602.1"/>
    <property type="molecule type" value="Genomic_DNA"/>
</dbReference>
<name>A0A0R3X614_HYDTA</name>